<feature type="compositionally biased region" description="Basic and acidic residues" evidence="2">
    <location>
        <begin position="1102"/>
        <end position="1121"/>
    </location>
</feature>
<feature type="domain" description="FH2" evidence="4">
    <location>
        <begin position="1311"/>
        <end position="1706"/>
    </location>
</feature>
<dbReference type="InterPro" id="IPR011989">
    <property type="entry name" value="ARM-like"/>
</dbReference>
<feature type="region of interest" description="Disordered" evidence="2">
    <location>
        <begin position="1241"/>
        <end position="1330"/>
    </location>
</feature>
<feature type="compositionally biased region" description="Low complexity" evidence="2">
    <location>
        <begin position="635"/>
        <end position="645"/>
    </location>
</feature>
<dbReference type="PANTHER" id="PTHR45920">
    <property type="entry name" value="FORMIN HOMOLOGY 2 DOMAIN CONTAINING, ISOFORM I"/>
    <property type="match status" value="1"/>
</dbReference>
<feature type="compositionally biased region" description="Basic and acidic residues" evidence="2">
    <location>
        <begin position="1022"/>
        <end position="1037"/>
    </location>
</feature>
<dbReference type="Gene3D" id="1.20.58.2220">
    <property type="entry name" value="Formin, FH2 domain"/>
    <property type="match status" value="1"/>
</dbReference>
<evidence type="ECO:0000259" key="3">
    <source>
        <dbReference type="PROSITE" id="PS51232"/>
    </source>
</evidence>
<dbReference type="InterPro" id="IPR041387">
    <property type="entry name" value="FHOD1_GBD_N"/>
</dbReference>
<feature type="compositionally biased region" description="Polar residues" evidence="2">
    <location>
        <begin position="821"/>
        <end position="833"/>
    </location>
</feature>
<proteinExistence type="predicted"/>
<dbReference type="InterPro" id="IPR015425">
    <property type="entry name" value="FH2_Formin"/>
</dbReference>
<feature type="compositionally biased region" description="Polar residues" evidence="2">
    <location>
        <begin position="718"/>
        <end position="741"/>
    </location>
</feature>
<dbReference type="InterPro" id="IPR014768">
    <property type="entry name" value="GBD/FH3_dom"/>
</dbReference>
<dbReference type="PROSITE" id="PS51444">
    <property type="entry name" value="FH2"/>
    <property type="match status" value="1"/>
</dbReference>
<feature type="compositionally biased region" description="Polar residues" evidence="2">
    <location>
        <begin position="1124"/>
        <end position="1133"/>
    </location>
</feature>
<feature type="compositionally biased region" description="Low complexity" evidence="2">
    <location>
        <begin position="654"/>
        <end position="667"/>
    </location>
</feature>
<feature type="compositionally biased region" description="Low complexity" evidence="2">
    <location>
        <begin position="387"/>
        <end position="433"/>
    </location>
</feature>
<feature type="compositionally biased region" description="Low complexity" evidence="2">
    <location>
        <begin position="499"/>
        <end position="510"/>
    </location>
</feature>
<feature type="compositionally biased region" description="Basic and acidic residues" evidence="2">
    <location>
        <begin position="860"/>
        <end position="973"/>
    </location>
</feature>
<feature type="region of interest" description="Disordered" evidence="2">
    <location>
        <begin position="368"/>
        <end position="1157"/>
    </location>
</feature>
<protein>
    <recommendedName>
        <fullName evidence="6">FH2 domain-containing protein</fullName>
    </recommendedName>
</protein>
<evidence type="ECO:0000259" key="4">
    <source>
        <dbReference type="PROSITE" id="PS51444"/>
    </source>
</evidence>
<feature type="compositionally biased region" description="Low complexity" evidence="2">
    <location>
        <begin position="1061"/>
        <end position="1078"/>
    </location>
</feature>
<feature type="compositionally biased region" description="Basic residues" evidence="2">
    <location>
        <begin position="1766"/>
        <end position="1792"/>
    </location>
</feature>
<dbReference type="GO" id="GO:0005856">
    <property type="term" value="C:cytoskeleton"/>
    <property type="evidence" value="ECO:0007669"/>
    <property type="project" value="TreeGrafter"/>
</dbReference>
<feature type="region of interest" description="Disordered" evidence="2">
    <location>
        <begin position="233"/>
        <end position="260"/>
    </location>
</feature>
<evidence type="ECO:0008006" key="6">
    <source>
        <dbReference type="Google" id="ProtNLM"/>
    </source>
</evidence>
<dbReference type="GO" id="GO:0051015">
    <property type="term" value="F:actin filament binding"/>
    <property type="evidence" value="ECO:0007669"/>
    <property type="project" value="TreeGrafter"/>
</dbReference>
<feature type="compositionally biased region" description="Polar residues" evidence="2">
    <location>
        <begin position="474"/>
        <end position="490"/>
    </location>
</feature>
<feature type="compositionally biased region" description="Pro residues" evidence="2">
    <location>
        <begin position="1262"/>
        <end position="1313"/>
    </location>
</feature>
<dbReference type="PROSITE" id="PS51232">
    <property type="entry name" value="GBD_FH3"/>
    <property type="match status" value="1"/>
</dbReference>
<accession>A0A1X7VCW9</accession>
<dbReference type="GO" id="GO:0030866">
    <property type="term" value="P:cortical actin cytoskeleton organization"/>
    <property type="evidence" value="ECO:0007669"/>
    <property type="project" value="TreeGrafter"/>
</dbReference>
<dbReference type="Pfam" id="PF02181">
    <property type="entry name" value="FH2"/>
    <property type="match status" value="1"/>
</dbReference>
<sequence>MSSYDSYEVSVQYIDDSDPFNVLGTIKHAEPSPPLKYSFVSDIPLCDQIAGLKKMLKAPHKIDDATLVYYRQSDKESKYLDLESDMGELIRDYNLSFDKDAVIFLRHKLSVRVHTINETLFNAERTTLRQALFSLKRMFQDDSDLVMEFVANQGMDALITVARDADATFQQYILKAVGEIVVYVDGMHGLIRCNEMIQWLYQLSTSKFKMVVKAVLDTLLLFVNYTEGGGGGGGEGNGGLKSGRESPQQRTGSPDSSNGFNTAQLLKDAIEAYSDSKGLKPWSLFMTLLSDKSSEADIQTKTMTLINRTLSNLSDMDSYYDIVDSLEDQDMETVMRYHQNRDKNRGLVKEFKAYEESIKQYYTVQYEGEQGAPQRKMRRSRSQSGISSLATTATSNNSNTLSPNSRPETPTKKSTSTTDVSPSKSSKFTSEKPPSGKKESSTVKKTGKEETSGAATSGSSSRLSPSSGEGSLSMQRSSSAGTVPRNNLSSIKKDNDVLSSKSTSSVEPSSYLSSFREREMEREKKREREEEERRLEREKREKEREREREEREKERERKRIEWEKEKEERERKRAERQKESELNRLPSPTPSSANRRKLSTPLTSSEKKPQPKYGGFAGFGITYSKPTPKSPSPEIPSRSSDSQPSSDREDKLTSSSQSSASSGSRSSAEPETTTSARRMTGSKSASDISSPPPPTSPSTKQDDKPKCKYGGFSGFGLTYSSGNKSGETVSTRSTSSSNKTAAISKDTSRDKDTKSQSNGSSTSNNTSTLANGLSTSANGPTTANGPTAAIANGTTSESPKVIIHASSPIDTPPHKGDISIKSATAVESNSEFLNRSRRLRQSDAGINYSTGSTTTSGGGVDRDKWRREREEQEKDFEREREEWKRKREEREKERQREREEWERELQREREEREERRKAREREREQEREQEKQREKEREERRRKLREDDENKYNWKDWDTHKTGGKSSSDDKTTSDTSSIMSRRYKKEDKNTMSLESEERDKVSDTVPLRRKPGSRSALGGEKSLEVFYRRRSRLFDSEEREGEGSNIPVSPSAPSVPPLSPNVKTASSVSAPAVVPVKEPVKQETPKPTPPPPVSSPPSLESKPEKPSVMKPAEKPQEPAKSETPASTVSVPNQVAEKVSGPDAPQGRTRIGTTSTQIAEKTKKMMALMNDEESVIDDKKVEVNKIQKKPEPAPVFEELPIAPPAKKLEDNEEYLPELEWAYAPSDIKLRDLIVRDLDFTDLTSDDETGGEEELNTAVPLGGVPPPPPPPGGIPPPPPPGGAPPPPPPPGGAPPPPPGGPPMPPGGPPPPPGLPGKSKKEVKQLRWRKQNIHVPSTKKYGSFWKGLETVEVPQAKFLELFTQVEQIKKADSGELKKEKCITVLSNTRAQNIQIEVKRLPAARHIRNAILNMDKMFFNKEMIEKLLKLMPTEEERTQIQEKHAERPDLPLGIAEDFLYTLSSVSELEARLSLWKFEYAFQSSEEEIAESLMDLKGAVEEIRTSNTLKLVVGALLSIGNVLNGQKVEAFELDYLSRVNTVKDTVHKTPLMVHLVELVIEQFPESGDLHSQLNRVHRVAKIDWNDQKKTMDTLSADLTNSWKHLRAIARQETSSDSTSMDKKLKSAQSLTDAAERLRVLETIHKRVFNRFEKLLLYMGVNPNHLNKWKIDDFFKLISEFSLEYRTVHGKVLQKIERRKKDQARLKTKGKLIARVSSASFDELGNDQRRNSQDISEGLLQLEGGAGGGDKNKVEATDLISVLADQVVKETKKRQMGKRRVAPRKHREDKKTIRRTIGKPEELELLEKFNRSWNDEQSAAAAENGEQ</sequence>
<evidence type="ECO:0000256" key="2">
    <source>
        <dbReference type="SAM" id="MobiDB-lite"/>
    </source>
</evidence>
<feature type="compositionally biased region" description="Polar residues" evidence="2">
    <location>
        <begin position="245"/>
        <end position="260"/>
    </location>
</feature>
<evidence type="ECO:0000313" key="5">
    <source>
        <dbReference type="EnsemblMetazoa" id="Aqu2.1.37876_001"/>
    </source>
</evidence>
<dbReference type="InterPro" id="IPR056771">
    <property type="entry name" value="FH3_FHOD1-3-like"/>
</dbReference>
<feature type="domain" description="GBD/FH3" evidence="3">
    <location>
        <begin position="30"/>
        <end position="443"/>
    </location>
</feature>
<dbReference type="Gene3D" id="1.25.10.10">
    <property type="entry name" value="Leucine-rich Repeat Variant"/>
    <property type="match status" value="1"/>
</dbReference>
<feature type="compositionally biased region" description="Basic and acidic residues" evidence="2">
    <location>
        <begin position="434"/>
        <end position="451"/>
    </location>
</feature>
<dbReference type="Pfam" id="PF24959">
    <property type="entry name" value="FH3_FHOD1-3"/>
    <property type="match status" value="2"/>
</dbReference>
<organism evidence="5">
    <name type="scientific">Amphimedon queenslandica</name>
    <name type="common">Sponge</name>
    <dbReference type="NCBI Taxonomy" id="400682"/>
    <lineage>
        <taxon>Eukaryota</taxon>
        <taxon>Metazoa</taxon>
        <taxon>Porifera</taxon>
        <taxon>Demospongiae</taxon>
        <taxon>Heteroscleromorpha</taxon>
        <taxon>Haplosclerida</taxon>
        <taxon>Niphatidae</taxon>
        <taxon>Amphimedon</taxon>
    </lineage>
</organism>
<feature type="compositionally biased region" description="Low complexity" evidence="2">
    <location>
        <begin position="757"/>
        <end position="777"/>
    </location>
</feature>
<dbReference type="PANTHER" id="PTHR45920:SF4">
    <property type="entry name" value="FORMIN HOMOLOGY 2 DOMAIN CONTAINING, ISOFORM I"/>
    <property type="match status" value="1"/>
</dbReference>
<feature type="compositionally biased region" description="Basic and acidic residues" evidence="2">
    <location>
        <begin position="515"/>
        <end position="582"/>
    </location>
</feature>
<dbReference type="InterPro" id="IPR016024">
    <property type="entry name" value="ARM-type_fold"/>
</dbReference>
<evidence type="ECO:0000256" key="1">
    <source>
        <dbReference type="ARBA" id="ARBA00023203"/>
    </source>
</evidence>
<dbReference type="EnsemblMetazoa" id="Aqu2.1.37876_001">
    <property type="protein sequence ID" value="Aqu2.1.37876_001"/>
    <property type="gene ID" value="Aqu2.1.37876"/>
</dbReference>
<feature type="compositionally biased region" description="Acidic residues" evidence="2">
    <location>
        <begin position="1243"/>
        <end position="1254"/>
    </location>
</feature>
<feature type="compositionally biased region" description="Low complexity" evidence="2">
    <location>
        <begin position="452"/>
        <end position="473"/>
    </location>
</feature>
<dbReference type="OrthoDB" id="9806920at2759"/>
<name>A0A1X7VCW9_AMPQE</name>
<feature type="compositionally biased region" description="Pro residues" evidence="2">
    <location>
        <begin position="1087"/>
        <end position="1096"/>
    </location>
</feature>
<dbReference type="SUPFAM" id="SSF101447">
    <property type="entry name" value="Formin homology 2 domain (FH2 domain)"/>
    <property type="match status" value="1"/>
</dbReference>
<feature type="region of interest" description="Disordered" evidence="2">
    <location>
        <begin position="1766"/>
        <end position="1794"/>
    </location>
</feature>
<dbReference type="GO" id="GO:0005737">
    <property type="term" value="C:cytoplasm"/>
    <property type="evidence" value="ECO:0007669"/>
    <property type="project" value="TreeGrafter"/>
</dbReference>
<dbReference type="SUPFAM" id="SSF48371">
    <property type="entry name" value="ARM repeat"/>
    <property type="match status" value="1"/>
</dbReference>
<dbReference type="InParanoid" id="A0A1X7VCW9"/>
<dbReference type="SMART" id="SM00498">
    <property type="entry name" value="FH2"/>
    <property type="match status" value="1"/>
</dbReference>
<dbReference type="InterPro" id="IPR042201">
    <property type="entry name" value="FH2_Formin_sf"/>
</dbReference>
<keyword evidence="1" id="KW-0009">Actin-binding</keyword>
<dbReference type="Pfam" id="PF18382">
    <property type="entry name" value="Formin_GBD_N"/>
    <property type="match status" value="1"/>
</dbReference>
<feature type="compositionally biased region" description="Basic and acidic residues" evidence="2">
    <location>
        <begin position="985"/>
        <end position="1003"/>
    </location>
</feature>
<reference evidence="5" key="1">
    <citation type="submission" date="2017-05" db="UniProtKB">
        <authorList>
            <consortium name="EnsemblMetazoa"/>
        </authorList>
    </citation>
    <scope>IDENTIFICATION</scope>
</reference>
<dbReference type="eggNOG" id="KOG1925">
    <property type="taxonomic scope" value="Eukaryota"/>
</dbReference>